<accession>A0ABN9VUV0</accession>
<feature type="domain" description="Menorin-like" evidence="2">
    <location>
        <begin position="17"/>
        <end position="238"/>
    </location>
</feature>
<proteinExistence type="inferred from homology"/>
<evidence type="ECO:0000313" key="3">
    <source>
        <dbReference type="EMBL" id="CAK0876032.1"/>
    </source>
</evidence>
<sequence>MAGGRWVPMPDPVGAGQWAHSACTRQKLAAALADGAVRAIEADILMGTVAGAEDAEERPIMAHPPLRTSDLPFEDFLQECLADGGRRHLKLDFKELRAVRQCLPEVARATGRLRENGQAIWLNADVLPGPGCRGKAPTVPADEFLKAVADSCPGAPLSLGWSVYAVARDCYSQADCDAMARLCEAGPAGAGRSPVVFAACARLAARGPQPLVGLLRRVEGSQLLLWTGTREPPVSRRLLDDLGAVFRQAGLEGRVGYDCAVAASGFATFKAELTVALARVCFCV</sequence>
<protein>
    <recommendedName>
        <fullName evidence="2">Menorin-like domain-containing protein</fullName>
    </recommendedName>
</protein>
<gene>
    <name evidence="3" type="ORF">PCOR1329_LOCUS60555</name>
</gene>
<comment type="caution">
    <text evidence="3">The sequence shown here is derived from an EMBL/GenBank/DDBJ whole genome shotgun (WGS) entry which is preliminary data.</text>
</comment>
<evidence type="ECO:0000313" key="4">
    <source>
        <dbReference type="Proteomes" id="UP001189429"/>
    </source>
</evidence>
<comment type="similarity">
    <text evidence="1">Belongs to the menorin family.</text>
</comment>
<dbReference type="Proteomes" id="UP001189429">
    <property type="component" value="Unassembled WGS sequence"/>
</dbReference>
<dbReference type="Pfam" id="PF10223">
    <property type="entry name" value="Menorin_N"/>
    <property type="match status" value="1"/>
</dbReference>
<name>A0ABN9VUV0_9DINO</name>
<dbReference type="PANTHER" id="PTHR21184:SF6">
    <property type="entry name" value="CONSERVED PLASMA MEMBRANE PROTEIN"/>
    <property type="match status" value="1"/>
</dbReference>
<keyword evidence="4" id="KW-1185">Reference proteome</keyword>
<dbReference type="EMBL" id="CAUYUJ010017589">
    <property type="protein sequence ID" value="CAK0876032.1"/>
    <property type="molecule type" value="Genomic_DNA"/>
</dbReference>
<evidence type="ECO:0000256" key="1">
    <source>
        <dbReference type="ARBA" id="ARBA00044953"/>
    </source>
</evidence>
<dbReference type="PANTHER" id="PTHR21184">
    <property type="entry name" value="MENORIN (DENDRITIC BRANCHING PROTEIN)"/>
    <property type="match status" value="1"/>
</dbReference>
<reference evidence="3" key="1">
    <citation type="submission" date="2023-10" db="EMBL/GenBank/DDBJ databases">
        <authorList>
            <person name="Chen Y."/>
            <person name="Shah S."/>
            <person name="Dougan E. K."/>
            <person name="Thang M."/>
            <person name="Chan C."/>
        </authorList>
    </citation>
    <scope>NUCLEOTIDE SEQUENCE [LARGE SCALE GENOMIC DNA]</scope>
</reference>
<evidence type="ECO:0000259" key="2">
    <source>
        <dbReference type="Pfam" id="PF10223"/>
    </source>
</evidence>
<dbReference type="InterPro" id="IPR019356">
    <property type="entry name" value="Menorin_dom"/>
</dbReference>
<organism evidence="3 4">
    <name type="scientific">Prorocentrum cordatum</name>
    <dbReference type="NCBI Taxonomy" id="2364126"/>
    <lineage>
        <taxon>Eukaryota</taxon>
        <taxon>Sar</taxon>
        <taxon>Alveolata</taxon>
        <taxon>Dinophyceae</taxon>
        <taxon>Prorocentrales</taxon>
        <taxon>Prorocentraceae</taxon>
        <taxon>Prorocentrum</taxon>
    </lineage>
</organism>